<proteinExistence type="predicted"/>
<accession>W2TJD5</accession>
<dbReference type="GO" id="GO:0005319">
    <property type="term" value="F:lipid transporter activity"/>
    <property type="evidence" value="ECO:0007669"/>
    <property type="project" value="TreeGrafter"/>
</dbReference>
<dbReference type="Pfam" id="PF00005">
    <property type="entry name" value="ABC_tran"/>
    <property type="match status" value="1"/>
</dbReference>
<dbReference type="GO" id="GO:0140359">
    <property type="term" value="F:ABC-type transporter activity"/>
    <property type="evidence" value="ECO:0007669"/>
    <property type="project" value="InterPro"/>
</dbReference>
<feature type="domain" description="ABC transporter" evidence="2">
    <location>
        <begin position="104"/>
        <end position="149"/>
    </location>
</feature>
<dbReference type="GO" id="GO:0005524">
    <property type="term" value="F:ATP binding"/>
    <property type="evidence" value="ECO:0007669"/>
    <property type="project" value="InterPro"/>
</dbReference>
<evidence type="ECO:0000313" key="4">
    <source>
        <dbReference type="Proteomes" id="UP000053676"/>
    </source>
</evidence>
<dbReference type="Gene3D" id="3.40.50.300">
    <property type="entry name" value="P-loop containing nucleotide triphosphate hydrolases"/>
    <property type="match status" value="1"/>
</dbReference>
<keyword evidence="1" id="KW-0472">Membrane</keyword>
<name>W2TJD5_NECAM</name>
<evidence type="ECO:0000259" key="2">
    <source>
        <dbReference type="Pfam" id="PF00005"/>
    </source>
</evidence>
<dbReference type="OrthoDB" id="5854680at2759"/>
<dbReference type="Proteomes" id="UP000053676">
    <property type="component" value="Unassembled WGS sequence"/>
</dbReference>
<dbReference type="InterPro" id="IPR003439">
    <property type="entry name" value="ABC_transporter-like_ATP-bd"/>
</dbReference>
<evidence type="ECO:0000256" key="1">
    <source>
        <dbReference type="SAM" id="Phobius"/>
    </source>
</evidence>
<dbReference type="STRING" id="51031.W2TJD5"/>
<feature type="transmembrane region" description="Helical" evidence="1">
    <location>
        <begin position="43"/>
        <end position="64"/>
    </location>
</feature>
<dbReference type="InterPro" id="IPR026082">
    <property type="entry name" value="ABCA"/>
</dbReference>
<dbReference type="SUPFAM" id="SSF52540">
    <property type="entry name" value="P-loop containing nucleoside triphosphate hydrolases"/>
    <property type="match status" value="1"/>
</dbReference>
<sequence length="159" mass="17864">MAIFRGSFVFQLIQIGENYLKELHRTDLLSSLPIPSLLEWNLMGKHCLCLVIHILVAALALFVLENESFGFLRKWEKVRTKRLLETSKGVSDDDAYSRNSLAVRNVSFAVDRGECFGLLGLNGAGKTTTFAMLTQKIRPGTGAVHIHGRRYPLLFIKSQ</sequence>
<organism evidence="3 4">
    <name type="scientific">Necator americanus</name>
    <name type="common">Human hookworm</name>
    <dbReference type="NCBI Taxonomy" id="51031"/>
    <lineage>
        <taxon>Eukaryota</taxon>
        <taxon>Metazoa</taxon>
        <taxon>Ecdysozoa</taxon>
        <taxon>Nematoda</taxon>
        <taxon>Chromadorea</taxon>
        <taxon>Rhabditida</taxon>
        <taxon>Rhabditina</taxon>
        <taxon>Rhabditomorpha</taxon>
        <taxon>Strongyloidea</taxon>
        <taxon>Ancylostomatidae</taxon>
        <taxon>Bunostominae</taxon>
        <taxon>Necator</taxon>
    </lineage>
</organism>
<dbReference type="GO" id="GO:0016887">
    <property type="term" value="F:ATP hydrolysis activity"/>
    <property type="evidence" value="ECO:0007669"/>
    <property type="project" value="InterPro"/>
</dbReference>
<dbReference type="InterPro" id="IPR027417">
    <property type="entry name" value="P-loop_NTPase"/>
</dbReference>
<evidence type="ECO:0000313" key="3">
    <source>
        <dbReference type="EMBL" id="ETN81137.1"/>
    </source>
</evidence>
<protein>
    <recommendedName>
        <fullName evidence="2">ABC transporter domain-containing protein</fullName>
    </recommendedName>
</protein>
<dbReference type="GO" id="GO:0016020">
    <property type="term" value="C:membrane"/>
    <property type="evidence" value="ECO:0007669"/>
    <property type="project" value="InterPro"/>
</dbReference>
<dbReference type="AlphaFoldDB" id="W2TJD5"/>
<dbReference type="PANTHER" id="PTHR19229:SF260">
    <property type="entry name" value="ABC TRANSPORTER DOMAIN-CONTAINING PROTEIN"/>
    <property type="match status" value="1"/>
</dbReference>
<reference evidence="4" key="1">
    <citation type="journal article" date="2014" name="Nat. Genet.">
        <title>Genome of the human hookworm Necator americanus.</title>
        <authorList>
            <person name="Tang Y.T."/>
            <person name="Gao X."/>
            <person name="Rosa B.A."/>
            <person name="Abubucker S."/>
            <person name="Hallsworth-Pepin K."/>
            <person name="Martin J."/>
            <person name="Tyagi R."/>
            <person name="Heizer E."/>
            <person name="Zhang X."/>
            <person name="Bhonagiri-Palsikar V."/>
            <person name="Minx P."/>
            <person name="Warren W.C."/>
            <person name="Wang Q."/>
            <person name="Zhan B."/>
            <person name="Hotez P.J."/>
            <person name="Sternberg P.W."/>
            <person name="Dougall A."/>
            <person name="Gaze S.T."/>
            <person name="Mulvenna J."/>
            <person name="Sotillo J."/>
            <person name="Ranganathan S."/>
            <person name="Rabelo E.M."/>
            <person name="Wilson R.K."/>
            <person name="Felgner P.L."/>
            <person name="Bethony J."/>
            <person name="Hawdon J.M."/>
            <person name="Gasser R.B."/>
            <person name="Loukas A."/>
            <person name="Mitreva M."/>
        </authorList>
    </citation>
    <scope>NUCLEOTIDE SEQUENCE [LARGE SCALE GENOMIC DNA]</scope>
</reference>
<dbReference type="PANTHER" id="PTHR19229">
    <property type="entry name" value="ATP-BINDING CASSETTE TRANSPORTER SUBFAMILY A ABCA"/>
    <property type="match status" value="1"/>
</dbReference>
<dbReference type="KEGG" id="nai:NECAME_02179"/>
<gene>
    <name evidence="3" type="ORF">NECAME_02179</name>
</gene>
<dbReference type="EMBL" id="KI658833">
    <property type="protein sequence ID" value="ETN81137.1"/>
    <property type="molecule type" value="Genomic_DNA"/>
</dbReference>
<keyword evidence="4" id="KW-1185">Reference proteome</keyword>
<keyword evidence="1" id="KW-0812">Transmembrane</keyword>
<keyword evidence="1" id="KW-1133">Transmembrane helix</keyword>